<dbReference type="Gene3D" id="3.40.630.30">
    <property type="match status" value="1"/>
</dbReference>
<feature type="domain" description="BioF2-like acetyltransferase" evidence="1">
    <location>
        <begin position="146"/>
        <end position="271"/>
    </location>
</feature>
<dbReference type="Proteomes" id="UP000327424">
    <property type="component" value="Chromosome"/>
</dbReference>
<name>A0A5J6WPS8_MORMI</name>
<dbReference type="InterPro" id="IPR050644">
    <property type="entry name" value="PG_Glycine_Bridge_Synth"/>
</dbReference>
<dbReference type="GO" id="GO:0016740">
    <property type="term" value="F:transferase activity"/>
    <property type="evidence" value="ECO:0007669"/>
    <property type="project" value="UniProtKB-KW"/>
</dbReference>
<accession>A0A5J6WPS8</accession>
<protein>
    <submittedName>
        <fullName evidence="2">GNAT family N-acetyltransferase</fullName>
    </submittedName>
</protein>
<dbReference type="EMBL" id="CP044399">
    <property type="protein sequence ID" value="QFI40146.1"/>
    <property type="molecule type" value="Genomic_DNA"/>
</dbReference>
<dbReference type="SUPFAM" id="SSF55729">
    <property type="entry name" value="Acyl-CoA N-acyltransferases (Nat)"/>
    <property type="match status" value="1"/>
</dbReference>
<dbReference type="OrthoDB" id="9785911at2"/>
<keyword evidence="2" id="KW-0808">Transferase</keyword>
<dbReference type="PANTHER" id="PTHR36174">
    <property type="entry name" value="LIPID II:GLYCINE GLYCYLTRANSFERASE"/>
    <property type="match status" value="1"/>
</dbReference>
<dbReference type="KEGG" id="mmaa:FR932_21245"/>
<organism evidence="2 3">
    <name type="scientific">Moritella marina ATCC 15381</name>
    <dbReference type="NCBI Taxonomy" id="1202962"/>
    <lineage>
        <taxon>Bacteria</taxon>
        <taxon>Pseudomonadati</taxon>
        <taxon>Pseudomonadota</taxon>
        <taxon>Gammaproteobacteria</taxon>
        <taxon>Alteromonadales</taxon>
        <taxon>Moritellaceae</taxon>
        <taxon>Moritella</taxon>
    </lineage>
</organism>
<evidence type="ECO:0000313" key="2">
    <source>
        <dbReference type="EMBL" id="QFI40146.1"/>
    </source>
</evidence>
<reference evidence="2 3" key="1">
    <citation type="submission" date="2019-09" db="EMBL/GenBank/DDBJ databases">
        <title>Hybrid Assembly of the complete Genome of the Deep-Sea Bacterium Moritella marina from long Nanopore and Illumina reads.</title>
        <authorList>
            <person name="Magin S."/>
            <person name="Georgoulis A."/>
            <person name="Papadimitriou K."/>
            <person name="Iliakis G."/>
            <person name="Vorgias C.E."/>
        </authorList>
    </citation>
    <scope>NUCLEOTIDE SEQUENCE [LARGE SCALE GENOMIC DNA]</scope>
    <source>
        <strain evidence="2 3">MP-1</strain>
    </source>
</reference>
<dbReference type="InterPro" id="IPR016181">
    <property type="entry name" value="Acyl_CoA_acyltransferase"/>
</dbReference>
<evidence type="ECO:0000259" key="1">
    <source>
        <dbReference type="Pfam" id="PF13480"/>
    </source>
</evidence>
<dbReference type="AlphaFoldDB" id="A0A5J6WPS8"/>
<evidence type="ECO:0000313" key="3">
    <source>
        <dbReference type="Proteomes" id="UP000327424"/>
    </source>
</evidence>
<gene>
    <name evidence="2" type="ORF">FR932_21245</name>
</gene>
<dbReference type="Pfam" id="PF13480">
    <property type="entry name" value="Acetyltransf_6"/>
    <property type="match status" value="1"/>
</dbReference>
<dbReference type="RefSeq" id="WP_019440352.1">
    <property type="nucleotide sequence ID" value="NZ_ALOE01000007.1"/>
</dbReference>
<sequence length="329" mass="38182">MTEHVINLGDDIYYQDAYAALYESNDGELFNFVFQQAENKIIFRSIKRQITQVAGIPVTEALYDLETPYGYGGPLTNCYDSAFLTAAFTAYKAECIKQHIVCEFIRFHPFNPLTQHDDCFDFFCQERQVVIVDLTLAQPGRWSKYSKTTRNIIRKTQKVLTRHQADDAMDDFLNLYQQTMDKNQAAEFYYFDRDYFNQLSAIPGVELLAVKLADEHVSMGFFMQTGELAHYHLSANNSALLRENGNYALLDFAFERAQQNGCKWMMLGGGRTSASDDSLFKFKTKFSDHIKPFYIAGLDFMPEKRAELNKLWLLKHKDDPRKMFQLYRA</sequence>
<dbReference type="InterPro" id="IPR038740">
    <property type="entry name" value="BioF2-like_GNAT_dom"/>
</dbReference>
<proteinExistence type="predicted"/>
<keyword evidence="3" id="KW-1185">Reference proteome</keyword>
<dbReference type="PANTHER" id="PTHR36174:SF1">
    <property type="entry name" value="LIPID II:GLYCINE GLYCYLTRANSFERASE"/>
    <property type="match status" value="1"/>
</dbReference>